<evidence type="ECO:0000256" key="1">
    <source>
        <dbReference type="SAM" id="Coils"/>
    </source>
</evidence>
<evidence type="ECO:0000313" key="3">
    <source>
        <dbReference type="EMBL" id="RZM81883.1"/>
    </source>
</evidence>
<comment type="caution">
    <text evidence="3">The sequence shown here is derived from an EMBL/GenBank/DDBJ whole genome shotgun (WGS) entry which is preliminary data.</text>
</comment>
<dbReference type="Pfam" id="PF01590">
    <property type="entry name" value="GAF"/>
    <property type="match status" value="2"/>
</dbReference>
<dbReference type="EMBL" id="QVFV01000001">
    <property type="protein sequence ID" value="RZM81883.1"/>
    <property type="molecule type" value="Genomic_DNA"/>
</dbReference>
<feature type="domain" description="GAF" evidence="2">
    <location>
        <begin position="271"/>
        <end position="443"/>
    </location>
</feature>
<name>A0A4Q7EF85_9CYAN</name>
<feature type="coiled-coil region" evidence="1">
    <location>
        <begin position="432"/>
        <end position="459"/>
    </location>
</feature>
<dbReference type="Gene3D" id="3.30.450.40">
    <property type="match status" value="2"/>
</dbReference>
<dbReference type="SUPFAM" id="SSF55781">
    <property type="entry name" value="GAF domain-like"/>
    <property type="match status" value="2"/>
</dbReference>
<dbReference type="InterPro" id="IPR003018">
    <property type="entry name" value="GAF"/>
</dbReference>
<evidence type="ECO:0000259" key="2">
    <source>
        <dbReference type="SMART" id="SM00065"/>
    </source>
</evidence>
<feature type="domain" description="GAF" evidence="2">
    <location>
        <begin position="82"/>
        <end position="249"/>
    </location>
</feature>
<organism evidence="3 4">
    <name type="scientific">Leptolyngbya iicbica LK</name>
    <dbReference type="NCBI Taxonomy" id="2294035"/>
    <lineage>
        <taxon>Bacteria</taxon>
        <taxon>Bacillati</taxon>
        <taxon>Cyanobacteriota</taxon>
        <taxon>Cyanophyceae</taxon>
        <taxon>Leptolyngbyales</taxon>
        <taxon>Leptolyngbyaceae</taxon>
        <taxon>Leptolyngbya group</taxon>
        <taxon>Leptolyngbya</taxon>
        <taxon>Leptolyngbya iicbica</taxon>
    </lineage>
</organism>
<protein>
    <submittedName>
        <fullName evidence="3">GAF domain-containing protein</fullName>
    </submittedName>
</protein>
<dbReference type="Proteomes" id="UP000292459">
    <property type="component" value="Unassembled WGS sequence"/>
</dbReference>
<keyword evidence="4" id="KW-1185">Reference proteome</keyword>
<reference evidence="3 4" key="1">
    <citation type="submission" date="2018-11" db="EMBL/GenBank/DDBJ databases">
        <title>Whole genome sequencing of an environmental sample.</title>
        <authorList>
            <person name="Sarangi A.N."/>
            <person name="Singh D."/>
            <person name="Tripathy S."/>
        </authorList>
    </citation>
    <scope>NUCLEOTIDE SEQUENCE [LARGE SCALE GENOMIC DNA]</scope>
    <source>
        <strain evidence="3 4">Lakshadweep</strain>
    </source>
</reference>
<accession>A0A4Q7EF85</accession>
<dbReference type="SMART" id="SM00065">
    <property type="entry name" value="GAF"/>
    <property type="match status" value="2"/>
</dbReference>
<evidence type="ECO:0000313" key="4">
    <source>
        <dbReference type="Proteomes" id="UP000292459"/>
    </source>
</evidence>
<dbReference type="RefSeq" id="WP_052288138.1">
    <property type="nucleotide sequence ID" value="NZ_QVFV01000001.1"/>
</dbReference>
<proteinExistence type="predicted"/>
<gene>
    <name evidence="3" type="ORF">DYY88_00990</name>
</gene>
<dbReference type="AlphaFoldDB" id="A0A4Q7EF85"/>
<sequence length="462" mass="51579">MVVTNGCFVDWSQLASELDFEVIAKLNSPLLERSQSPGHSFADLLAPLNRDICHEVIHQVELQLQVVTQTLAMLESQTFDVILQDMLSTFALKVGEILNADRTTVFLVDHNRQELWSTVTETDHSTAGIEIRLPWHQGIAGEVACTKTTINVPFDFYDDVRSGAAKKLEAQTGYRTYTLMALPVIDQHGEVLAVVEVLNKCLPDADPRVPLIHRIDLQGFTQADEVLFASFRDVFRLILESSQAFFQAAKRQKSATLLVKATQALNYSGSSLAATLHRVKQEAQYLLEADHSTIWLLDRDRGDLWTDLPLPDGTTHRMRSPIGDGYVGQVAETGTILNLPCDVYARPDSQLAQRVDREGHYRTYSLLCMPVFDTAGQLIAVTQVFNKYRSGISPISVVPEPANVEVPTCFKTSFTDDDEFFMLAFNIHAGAAIERALKHEQLQAEVAQLQAENERLKAQLSH</sequence>
<keyword evidence="1" id="KW-0175">Coiled coil</keyword>
<dbReference type="InterPro" id="IPR029016">
    <property type="entry name" value="GAF-like_dom_sf"/>
</dbReference>
<dbReference type="OrthoDB" id="434800at2"/>